<evidence type="ECO:0000256" key="2">
    <source>
        <dbReference type="ARBA" id="ARBA00022857"/>
    </source>
</evidence>
<dbReference type="Pfam" id="PF13561">
    <property type="entry name" value="adh_short_C2"/>
    <property type="match status" value="1"/>
</dbReference>
<dbReference type="SUPFAM" id="SSF51735">
    <property type="entry name" value="NAD(P)-binding Rossmann-fold domains"/>
    <property type="match status" value="1"/>
</dbReference>
<accession>A0A1Y2G2R1</accession>
<keyword evidence="5" id="KW-1185">Reference proteome</keyword>
<dbReference type="CDD" id="cd05233">
    <property type="entry name" value="SDR_c"/>
    <property type="match status" value="1"/>
</dbReference>
<comment type="similarity">
    <text evidence="1">Belongs to the short-chain dehydrogenases/reductases (SDR) family.</text>
</comment>
<evidence type="ECO:0000313" key="4">
    <source>
        <dbReference type="EMBL" id="ORY90087.1"/>
    </source>
</evidence>
<keyword evidence="2" id="KW-0521">NADP</keyword>
<dbReference type="EMBL" id="MCGR01000004">
    <property type="protein sequence ID" value="ORY90087.1"/>
    <property type="molecule type" value="Genomic_DNA"/>
</dbReference>
<dbReference type="InterPro" id="IPR002347">
    <property type="entry name" value="SDR_fam"/>
</dbReference>
<dbReference type="AlphaFoldDB" id="A0A1Y2G2R1"/>
<gene>
    <name evidence="4" type="ORF">BCR35DRAFT_343594</name>
</gene>
<sequence>MPISSATLALTLPGVALVTGGASGLGAGIVLAFADLGAKVVIADINLTGAEKLAETVNAAYPGRALAIRTDVTSISDIKLAVQKTVEHFGRLDYAINSAGLVVGGKTVTSIPETDEEAYDKIQAVDARGVFFCMKHELQVMLNQEPLSTSPRSSRGVIINMASRASLEGVPKFGAYCSAKHAVLGMTRVAAVEHAKDRIRVVAVCPGLITTPGHVKAAKEVDDMLLAKVPMSRFGTVDELIDAITWLCSDMASYVTGSAFEVDGGCAAI</sequence>
<dbReference type="PRINTS" id="PR00080">
    <property type="entry name" value="SDRFAMILY"/>
</dbReference>
<dbReference type="OrthoDB" id="4131217at2759"/>
<organism evidence="4 5">
    <name type="scientific">Leucosporidium creatinivorum</name>
    <dbReference type="NCBI Taxonomy" id="106004"/>
    <lineage>
        <taxon>Eukaryota</taxon>
        <taxon>Fungi</taxon>
        <taxon>Dikarya</taxon>
        <taxon>Basidiomycota</taxon>
        <taxon>Pucciniomycotina</taxon>
        <taxon>Microbotryomycetes</taxon>
        <taxon>Leucosporidiales</taxon>
        <taxon>Leucosporidium</taxon>
    </lineage>
</organism>
<dbReference type="PRINTS" id="PR00081">
    <property type="entry name" value="GDHRDH"/>
</dbReference>
<name>A0A1Y2G2R1_9BASI</name>
<comment type="caution">
    <text evidence="4">The sequence shown here is derived from an EMBL/GenBank/DDBJ whole genome shotgun (WGS) entry which is preliminary data.</text>
</comment>
<dbReference type="InterPro" id="IPR036291">
    <property type="entry name" value="NAD(P)-bd_dom_sf"/>
</dbReference>
<proteinExistence type="inferred from homology"/>
<evidence type="ECO:0000256" key="1">
    <source>
        <dbReference type="ARBA" id="ARBA00006484"/>
    </source>
</evidence>
<dbReference type="PANTHER" id="PTHR24321:SF8">
    <property type="entry name" value="ESTRADIOL 17-BETA-DEHYDROGENASE 8-RELATED"/>
    <property type="match status" value="1"/>
</dbReference>
<keyword evidence="3" id="KW-0560">Oxidoreductase</keyword>
<dbReference type="InterPro" id="IPR020904">
    <property type="entry name" value="Sc_DH/Rdtase_CS"/>
</dbReference>
<dbReference type="PANTHER" id="PTHR24321">
    <property type="entry name" value="DEHYDROGENASES, SHORT CHAIN"/>
    <property type="match status" value="1"/>
</dbReference>
<reference evidence="4 5" key="1">
    <citation type="submission" date="2016-07" db="EMBL/GenBank/DDBJ databases">
        <title>Pervasive Adenine N6-methylation of Active Genes in Fungi.</title>
        <authorList>
            <consortium name="DOE Joint Genome Institute"/>
            <person name="Mondo S.J."/>
            <person name="Dannebaum R.O."/>
            <person name="Kuo R.C."/>
            <person name="Labutti K."/>
            <person name="Haridas S."/>
            <person name="Kuo A."/>
            <person name="Salamov A."/>
            <person name="Ahrendt S.R."/>
            <person name="Lipzen A."/>
            <person name="Sullivan W."/>
            <person name="Andreopoulos W.B."/>
            <person name="Clum A."/>
            <person name="Lindquist E."/>
            <person name="Daum C."/>
            <person name="Ramamoorthy G.K."/>
            <person name="Gryganskyi A."/>
            <person name="Culley D."/>
            <person name="Magnuson J.K."/>
            <person name="James T.Y."/>
            <person name="O'Malley M.A."/>
            <person name="Stajich J.E."/>
            <person name="Spatafora J.W."/>
            <person name="Visel A."/>
            <person name="Grigoriev I.V."/>
        </authorList>
    </citation>
    <scope>NUCLEOTIDE SEQUENCE [LARGE SCALE GENOMIC DNA]</scope>
    <source>
        <strain evidence="4 5">62-1032</strain>
    </source>
</reference>
<dbReference type="Proteomes" id="UP000193467">
    <property type="component" value="Unassembled WGS sequence"/>
</dbReference>
<evidence type="ECO:0000313" key="5">
    <source>
        <dbReference type="Proteomes" id="UP000193467"/>
    </source>
</evidence>
<dbReference type="Gene3D" id="3.40.50.720">
    <property type="entry name" value="NAD(P)-binding Rossmann-like Domain"/>
    <property type="match status" value="1"/>
</dbReference>
<dbReference type="InParanoid" id="A0A1Y2G2R1"/>
<dbReference type="FunFam" id="3.40.50.720:FF:000084">
    <property type="entry name" value="Short-chain dehydrogenase reductase"/>
    <property type="match status" value="1"/>
</dbReference>
<dbReference type="GO" id="GO:0016491">
    <property type="term" value="F:oxidoreductase activity"/>
    <property type="evidence" value="ECO:0007669"/>
    <property type="project" value="UniProtKB-KW"/>
</dbReference>
<dbReference type="STRING" id="106004.A0A1Y2G2R1"/>
<dbReference type="PROSITE" id="PS00061">
    <property type="entry name" value="ADH_SHORT"/>
    <property type="match status" value="1"/>
</dbReference>
<evidence type="ECO:0000256" key="3">
    <source>
        <dbReference type="ARBA" id="ARBA00023002"/>
    </source>
</evidence>
<protein>
    <submittedName>
        <fullName evidence="4">Oxidoreductase UcpA</fullName>
    </submittedName>
</protein>